<protein>
    <submittedName>
        <fullName evidence="2">Uncharacterized protein</fullName>
    </submittedName>
</protein>
<evidence type="ECO:0000313" key="2">
    <source>
        <dbReference type="EMBL" id="TKC95164.1"/>
    </source>
</evidence>
<accession>A0A4U1IM92</accession>
<sequence>MMPTQLARPTSAHSKGAYACRMRSKLQDSRESKQARSWYDRHVSTLRIFYSASNLVFALLLTACASGGSSDEGEAGGGSGGAGGGGSNEGGHGCFSTETTCNGKCVHLEDNASHCGACNHSCGPGGQCVNGTCAYDCNGTLVENPADCLNLYGAFETFPPECAGCGTPNSQTGTCGCPSPASALPLLVQSDCPGVPMRSATTLQLCVTPTLAPDSDFGGAYQVDDLDGWCGSTAQCRVGNPMAGGACACPAGFDEVIGLRSILRLPCNGAEGGSVVVLCGNKEAPLRTFGGAFQVDDVEPTCRVGNPWTGGCSCPAGTNEHVYRVMVDGGAGLYGSSIRLCMP</sequence>
<reference evidence="2 3" key="1">
    <citation type="submission" date="2019-04" db="EMBL/GenBank/DDBJ databases">
        <authorList>
            <person name="Li Y."/>
            <person name="Wang J."/>
        </authorList>
    </citation>
    <scope>NUCLEOTIDE SEQUENCE [LARGE SCALE GENOMIC DNA]</scope>
    <source>
        <strain evidence="2 3">DSM 14668</strain>
    </source>
</reference>
<evidence type="ECO:0000256" key="1">
    <source>
        <dbReference type="ARBA" id="ARBA00022729"/>
    </source>
</evidence>
<keyword evidence="3" id="KW-1185">Reference proteome</keyword>
<dbReference type="Proteomes" id="UP000309215">
    <property type="component" value="Unassembled WGS sequence"/>
</dbReference>
<organism evidence="2 3">
    <name type="scientific">Polyangium fumosum</name>
    <dbReference type="NCBI Taxonomy" id="889272"/>
    <lineage>
        <taxon>Bacteria</taxon>
        <taxon>Pseudomonadati</taxon>
        <taxon>Myxococcota</taxon>
        <taxon>Polyangia</taxon>
        <taxon>Polyangiales</taxon>
        <taxon>Polyangiaceae</taxon>
        <taxon>Polyangium</taxon>
    </lineage>
</organism>
<comment type="caution">
    <text evidence="2">The sequence shown here is derived from an EMBL/GenBank/DDBJ whole genome shotgun (WGS) entry which is preliminary data.</text>
</comment>
<keyword evidence="1" id="KW-0732">Signal</keyword>
<dbReference type="OrthoDB" id="5522667at2"/>
<dbReference type="Pfam" id="PF04885">
    <property type="entry name" value="Stig1"/>
    <property type="match status" value="1"/>
</dbReference>
<gene>
    <name evidence="2" type="ORF">E8A74_47570</name>
</gene>
<proteinExistence type="predicted"/>
<evidence type="ECO:0000313" key="3">
    <source>
        <dbReference type="Proteomes" id="UP000309215"/>
    </source>
</evidence>
<dbReference type="InterPro" id="IPR006969">
    <property type="entry name" value="Stig-like"/>
</dbReference>
<dbReference type="EMBL" id="SSMQ01000102">
    <property type="protein sequence ID" value="TKC95164.1"/>
    <property type="molecule type" value="Genomic_DNA"/>
</dbReference>
<name>A0A4U1IM92_9BACT</name>
<dbReference type="AlphaFoldDB" id="A0A4U1IM92"/>